<dbReference type="EMBL" id="HBNS01043129">
    <property type="protein sequence ID" value="CAE4642445.1"/>
    <property type="molecule type" value="Transcribed_RNA"/>
</dbReference>
<feature type="compositionally biased region" description="Polar residues" evidence="1">
    <location>
        <begin position="152"/>
        <end position="161"/>
    </location>
</feature>
<feature type="compositionally biased region" description="Basic and acidic residues" evidence="1">
    <location>
        <begin position="92"/>
        <end position="103"/>
    </location>
</feature>
<feature type="compositionally biased region" description="Pro residues" evidence="1">
    <location>
        <begin position="168"/>
        <end position="179"/>
    </location>
</feature>
<feature type="region of interest" description="Disordered" evidence="1">
    <location>
        <begin position="152"/>
        <end position="192"/>
    </location>
</feature>
<feature type="compositionally biased region" description="Acidic residues" evidence="1">
    <location>
        <begin position="221"/>
        <end position="231"/>
    </location>
</feature>
<proteinExistence type="predicted"/>
<reference evidence="2" key="1">
    <citation type="submission" date="2021-01" db="EMBL/GenBank/DDBJ databases">
        <authorList>
            <person name="Corre E."/>
            <person name="Pelletier E."/>
            <person name="Niang G."/>
            <person name="Scheremetjew M."/>
            <person name="Finn R."/>
            <person name="Kale V."/>
            <person name="Holt S."/>
            <person name="Cochrane G."/>
            <person name="Meng A."/>
            <person name="Brown T."/>
            <person name="Cohen L."/>
        </authorList>
    </citation>
    <scope>NUCLEOTIDE SEQUENCE</scope>
    <source>
        <strain evidence="2">GSO104</strain>
    </source>
</reference>
<feature type="region of interest" description="Disordered" evidence="1">
    <location>
        <begin position="419"/>
        <end position="468"/>
    </location>
</feature>
<dbReference type="AlphaFoldDB" id="A0A7S4SDU7"/>
<evidence type="ECO:0000256" key="1">
    <source>
        <dbReference type="SAM" id="MobiDB-lite"/>
    </source>
</evidence>
<accession>A0A7S4SDU7</accession>
<protein>
    <submittedName>
        <fullName evidence="2">Uncharacterized protein</fullName>
    </submittedName>
</protein>
<gene>
    <name evidence="2" type="ORF">DBRI00130_LOCUS33503</name>
</gene>
<evidence type="ECO:0000313" key="2">
    <source>
        <dbReference type="EMBL" id="CAE4642445.1"/>
    </source>
</evidence>
<sequence>MRRSGSSSCLLRPRSALSLSELSESEPPTVTVFNTERLPTYSTERYYMLSELEVHSHSVQFLCDMMDDDNLCQQEDATENTTNDSSNDNNDDDKKDIKSEGRKSSPPPILLPPCVLLYILWRPEEVSSPRALAEGLITDAVRRIRSLVGCSDSNDTNRNFKSSSSMPSMPPQQLSPPQSPTSSWSMSPLTRTDYRTDDDEIAIYLVVDRVSPSTIPHLDNDDSDADEEDDEHTNNQQNRHHHLETQTTEYLAKTVASNPYLRRTLQGISVGVTPNVRVAPGLETCLKCIWYGQKERREWSKTSHTKSRDHQTNQKSSLLSAAVMNVAQDISKSAVGIIAHHPDDLVGMDPERETDAVQGATQSRVTAEWNGNGNYESFAFRSMKRWRMLCVDMDIVPEECLLFANETCESLGGSDIGGGGARLARNKNGKKKRKIKRIKKDGQGRSGKKGTTHPNDDEEEEFIPRGKHAEQADITSTAMVVVFLCCVVAHVWREYKDAMICLLGGKEEKIIP</sequence>
<feature type="region of interest" description="Disordered" evidence="1">
    <location>
        <begin position="214"/>
        <end position="247"/>
    </location>
</feature>
<feature type="compositionally biased region" description="Basic residues" evidence="1">
    <location>
        <begin position="424"/>
        <end position="439"/>
    </location>
</feature>
<organism evidence="2">
    <name type="scientific">Ditylum brightwellii</name>
    <dbReference type="NCBI Taxonomy" id="49249"/>
    <lineage>
        <taxon>Eukaryota</taxon>
        <taxon>Sar</taxon>
        <taxon>Stramenopiles</taxon>
        <taxon>Ochrophyta</taxon>
        <taxon>Bacillariophyta</taxon>
        <taxon>Mediophyceae</taxon>
        <taxon>Lithodesmiophycidae</taxon>
        <taxon>Lithodesmiales</taxon>
        <taxon>Lithodesmiaceae</taxon>
        <taxon>Ditylum</taxon>
    </lineage>
</organism>
<feature type="region of interest" description="Disordered" evidence="1">
    <location>
        <begin position="77"/>
        <end position="106"/>
    </location>
</feature>
<name>A0A7S4SDU7_9STRA</name>